<dbReference type="STRING" id="348780.NP_0064A"/>
<evidence type="ECO:0000313" key="3">
    <source>
        <dbReference type="Proteomes" id="UP000002698"/>
    </source>
</evidence>
<dbReference type="KEGG" id="nph:NP_0064A"/>
<dbReference type="Gene3D" id="3.40.50.1980">
    <property type="entry name" value="Nitrogenase molybdenum iron protein domain"/>
    <property type="match status" value="2"/>
</dbReference>
<dbReference type="InterPro" id="IPR002491">
    <property type="entry name" value="ABC_transptr_periplasmic_BD"/>
</dbReference>
<dbReference type="SUPFAM" id="SSF53807">
    <property type="entry name" value="Helical backbone' metal receptor"/>
    <property type="match status" value="1"/>
</dbReference>
<dbReference type="eggNOG" id="arCOG04233">
    <property type="taxonomic scope" value="Archaea"/>
</dbReference>
<protein>
    <submittedName>
        <fullName evidence="2">ABC-type transport system periplasmic substrate-binding protein (Probable substrate iron/cobalamin)</fullName>
    </submittedName>
</protein>
<dbReference type="OrthoDB" id="9784at2157"/>
<dbReference type="PROSITE" id="PS50983">
    <property type="entry name" value="FE_B12_PBP"/>
    <property type="match status" value="1"/>
</dbReference>
<dbReference type="EMBL" id="CR936257">
    <property type="protein sequence ID" value="CAI48123.1"/>
    <property type="molecule type" value="Genomic_DNA"/>
</dbReference>
<dbReference type="HOGENOM" id="CLU_038034_9_1_2"/>
<dbReference type="Pfam" id="PF01497">
    <property type="entry name" value="Peripla_BP_2"/>
    <property type="match status" value="1"/>
</dbReference>
<organism evidence="2 3">
    <name type="scientific">Natronomonas pharaonis (strain ATCC 35678 / DSM 2160 / CIP 103997 / JCM 8858 / NBRC 14720 / NCIMB 2260 / Gabara)</name>
    <name type="common">Halobacterium pharaonis</name>
    <dbReference type="NCBI Taxonomy" id="348780"/>
    <lineage>
        <taxon>Archaea</taxon>
        <taxon>Methanobacteriati</taxon>
        <taxon>Methanobacteriota</taxon>
        <taxon>Stenosarchaea group</taxon>
        <taxon>Halobacteria</taxon>
        <taxon>Halobacteriales</taxon>
        <taxon>Natronomonadaceae</taxon>
        <taxon>Natronomonas</taxon>
    </lineage>
</organism>
<accession>A0A1U7ETB3</accession>
<evidence type="ECO:0000313" key="2">
    <source>
        <dbReference type="EMBL" id="CAI48123.1"/>
    </source>
</evidence>
<gene>
    <name evidence="2" type="ordered locus">NP_0064A</name>
</gene>
<feature type="domain" description="Fe/B12 periplasmic-binding" evidence="1">
    <location>
        <begin position="4"/>
        <end position="288"/>
    </location>
</feature>
<dbReference type="Proteomes" id="UP000002698">
    <property type="component" value="Chromosome"/>
</dbReference>
<dbReference type="AlphaFoldDB" id="A0A1U7ETB3"/>
<reference evidence="2 3" key="1">
    <citation type="journal article" date="2005" name="Genome Res.">
        <title>Living with two extremes: conclusions from the genome sequence of Natronomonas pharaonis.</title>
        <authorList>
            <person name="Falb M."/>
            <person name="Pfeiffer F."/>
            <person name="Palm P."/>
            <person name="Rodewald K."/>
            <person name="Hickmann V."/>
            <person name="Tittor J."/>
            <person name="Oesterhelt D."/>
        </authorList>
    </citation>
    <scope>NUCLEOTIDE SEQUENCE [LARGE SCALE GENOMIC DNA]</scope>
    <source>
        <strain evidence="3">ATCC 35678 / DSM 2160 / CIP 103997 / JCM 8858 / NBRC 14720 / NCIMB 2260 / Gabara</strain>
    </source>
</reference>
<dbReference type="PANTHER" id="PTHR42860">
    <property type="entry name" value="VITAMIN B12-BINDING PROTEIN"/>
    <property type="match status" value="1"/>
</dbReference>
<dbReference type="EnsemblBacteria" id="CAI48123">
    <property type="protein sequence ID" value="CAI48123"/>
    <property type="gene ID" value="NP_0064A"/>
</dbReference>
<dbReference type="InterPro" id="IPR051030">
    <property type="entry name" value="Vitamin_B12-ABC_binding"/>
</dbReference>
<dbReference type="RefSeq" id="WP_011321762.1">
    <property type="nucleotide sequence ID" value="NC_007426.1"/>
</dbReference>
<keyword evidence="3" id="KW-1185">Reference proteome</keyword>
<proteinExistence type="predicted"/>
<dbReference type="GeneID" id="3700750"/>
<dbReference type="PANTHER" id="PTHR42860:SF1">
    <property type="entry name" value="VITAMIN B12-BINDING PROTEIN"/>
    <property type="match status" value="1"/>
</dbReference>
<name>A0A1U7ETB3_NATPD</name>
<evidence type="ECO:0000259" key="1">
    <source>
        <dbReference type="PROSITE" id="PS50983"/>
    </source>
</evidence>
<sequence length="304" mass="32586">MPPTVVSLLPSATEIVAALGVDPAATSHECDYPPSVADTPTVVESRIDADADSETIDEQVHEAETDGGVYAIDRETLAAVDPDIVISQGICEVCAVDTVQVEAAIADLGLDCRLVTTDPHSVDDILGDIERIGAALGKDRRANRLAAALESRMDRVADRTAGRSRRPTVAVLDWLSPPMVAGHWVPELVERAGGEYGLADPGDASMPREWATIREYDPDVLVAAPCGFDLEQTADNRTDLTERPGWNDLRAVRNGRVYAMDGHHLTNRPGIRVLETLETLAALCAPTERDSPAPWMARPLAADG</sequence>